<dbReference type="AlphaFoldDB" id="A0A1G6RWV6"/>
<evidence type="ECO:0000313" key="1">
    <source>
        <dbReference type="EMBL" id="SDD09152.1"/>
    </source>
</evidence>
<accession>A0A1G6RWV6</accession>
<evidence type="ECO:0000313" key="2">
    <source>
        <dbReference type="Proteomes" id="UP000198546"/>
    </source>
</evidence>
<dbReference type="EMBL" id="LT629688">
    <property type="protein sequence ID" value="SDD09152.1"/>
    <property type="molecule type" value="Genomic_DNA"/>
</dbReference>
<gene>
    <name evidence="1" type="ORF">SAMN04489747_0145</name>
</gene>
<name>A0A1G6RWV6_9ACTN</name>
<organism evidence="1 2">
    <name type="scientific">Auraticoccus monumenti</name>
    <dbReference type="NCBI Taxonomy" id="675864"/>
    <lineage>
        <taxon>Bacteria</taxon>
        <taxon>Bacillati</taxon>
        <taxon>Actinomycetota</taxon>
        <taxon>Actinomycetes</taxon>
        <taxon>Propionibacteriales</taxon>
        <taxon>Propionibacteriaceae</taxon>
        <taxon>Auraticoccus</taxon>
    </lineage>
</organism>
<dbReference type="STRING" id="675864.SAMN04489747_0145"/>
<sequence length="81" mass="8905">MAVGGTLQLAPDALVFVPNRVERVLGWRAHRVERAGLRVVRAEPGPRGLVLEAGARRYRFGVVDSWWLHTTFLPDGGVGTD</sequence>
<keyword evidence="2" id="KW-1185">Reference proteome</keyword>
<dbReference type="Proteomes" id="UP000198546">
    <property type="component" value="Chromosome i"/>
</dbReference>
<protein>
    <submittedName>
        <fullName evidence="1">Uncharacterized protein</fullName>
    </submittedName>
</protein>
<reference evidence="1 2" key="1">
    <citation type="submission" date="2016-10" db="EMBL/GenBank/DDBJ databases">
        <authorList>
            <person name="de Groot N.N."/>
        </authorList>
    </citation>
    <scope>NUCLEOTIDE SEQUENCE [LARGE SCALE GENOMIC DNA]</scope>
    <source>
        <strain evidence="1 2">MON 2.2</strain>
    </source>
</reference>
<proteinExistence type="predicted"/>